<feature type="region of interest" description="Disordered" evidence="1">
    <location>
        <begin position="1"/>
        <end position="30"/>
    </location>
</feature>
<dbReference type="EMBL" id="VCEJ01000004">
    <property type="protein sequence ID" value="TLV00370.1"/>
    <property type="molecule type" value="Genomic_DNA"/>
</dbReference>
<organism evidence="2 3">
    <name type="scientific">Dyadobacter luticola</name>
    <dbReference type="NCBI Taxonomy" id="1979387"/>
    <lineage>
        <taxon>Bacteria</taxon>
        <taxon>Pseudomonadati</taxon>
        <taxon>Bacteroidota</taxon>
        <taxon>Cytophagia</taxon>
        <taxon>Cytophagales</taxon>
        <taxon>Spirosomataceae</taxon>
        <taxon>Dyadobacter</taxon>
    </lineage>
</organism>
<feature type="compositionally biased region" description="Polar residues" evidence="1">
    <location>
        <begin position="1"/>
        <end position="21"/>
    </location>
</feature>
<dbReference type="OrthoDB" id="960942at2"/>
<keyword evidence="3" id="KW-1185">Reference proteome</keyword>
<evidence type="ECO:0000256" key="1">
    <source>
        <dbReference type="SAM" id="MobiDB-lite"/>
    </source>
</evidence>
<reference evidence="2 3" key="1">
    <citation type="submission" date="2019-05" db="EMBL/GenBank/DDBJ databases">
        <authorList>
            <person name="Qu J.-H."/>
        </authorList>
    </citation>
    <scope>NUCLEOTIDE SEQUENCE [LARGE SCALE GENOMIC DNA]</scope>
    <source>
        <strain evidence="2 3">T17</strain>
    </source>
</reference>
<evidence type="ECO:0000313" key="2">
    <source>
        <dbReference type="EMBL" id="TLV00370.1"/>
    </source>
</evidence>
<proteinExistence type="predicted"/>
<accession>A0A5R9KW50</accession>
<comment type="caution">
    <text evidence="2">The sequence shown here is derived from an EMBL/GenBank/DDBJ whole genome shotgun (WGS) entry which is preliminary data.</text>
</comment>
<dbReference type="Proteomes" id="UP000306402">
    <property type="component" value="Unassembled WGS sequence"/>
</dbReference>
<protein>
    <submittedName>
        <fullName evidence="2">Uncharacterized protein</fullName>
    </submittedName>
</protein>
<dbReference type="RefSeq" id="WP_138365750.1">
    <property type="nucleotide sequence ID" value="NZ_VCEJ01000004.1"/>
</dbReference>
<name>A0A5R9KW50_9BACT</name>
<sequence>MQTLTNEEGIGSNANPVNATSDARHASNVGDPLTQSQAEFWYLIECQGCKELAQSLKTIHDLALYYSDIPFDQREKSALFDLKVLWEGLEKMGAKA</sequence>
<dbReference type="AlphaFoldDB" id="A0A5R9KW50"/>
<gene>
    <name evidence="2" type="ORF">FEN17_12810</name>
</gene>
<evidence type="ECO:0000313" key="3">
    <source>
        <dbReference type="Proteomes" id="UP000306402"/>
    </source>
</evidence>